<accession>A0A6G6XJX2</accession>
<proteinExistence type="predicted"/>
<dbReference type="EMBL" id="MN908687">
    <property type="protein sequence ID" value="QIG58326.1"/>
    <property type="molecule type" value="Genomic_DNA"/>
</dbReference>
<dbReference type="RefSeq" id="YP_010059424.1">
    <property type="nucleotide sequence ID" value="NC_054725.1"/>
</dbReference>
<name>A0A6G6XJX2_9CAUD</name>
<dbReference type="GeneID" id="64766656"/>
<reference evidence="1 2" key="1">
    <citation type="submission" date="2020-01" db="EMBL/GenBank/DDBJ databases">
        <authorList>
            <person name="Alvaro L.E."/>
            <person name="Baker K.N."/>
            <person name="Baxter I.S."/>
            <person name="Brown M.R."/>
            <person name="Driscoll K.D."/>
            <person name="Elrubaie J.M."/>
            <person name="Feith S.L."/>
            <person name="Indihar D.F."/>
            <person name="Knoch V.T."/>
            <person name="Koirtyohann K.M."/>
            <person name="Kratz M.A."/>
            <person name="Lear A.H."/>
            <person name="Lindblom K.E."/>
            <person name="Marcus E.R."/>
            <person name="Murphy M.E."/>
            <person name="Sensor R."/>
            <person name="Sherman S.J."/>
            <person name="Swift V.R."/>
            <person name="White K.E."/>
            <person name="Wills S.J."/>
            <person name="Gatt S.M."/>
            <person name="Lohbauer S.A."/>
            <person name="Power T.R."/>
            <person name="Rosales K.A."/>
            <person name="Sisson B.M."/>
            <person name="Isern S."/>
            <person name="Michael S.F."/>
            <person name="Sunnen C.N."/>
            <person name="Garlena R.A."/>
            <person name="Russell D.A."/>
            <person name="Pope W.H."/>
            <person name="Jacobs-Sera D."/>
            <person name="Hatfull G.F."/>
        </authorList>
    </citation>
    <scope>NUCLEOTIDE SEQUENCE [LARGE SCALE GENOMIC DNA]</scope>
</reference>
<evidence type="ECO:0000313" key="2">
    <source>
        <dbReference type="Proteomes" id="UP000503093"/>
    </source>
</evidence>
<dbReference type="Proteomes" id="UP000503093">
    <property type="component" value="Segment"/>
</dbReference>
<keyword evidence="2" id="KW-1185">Reference proteome</keyword>
<gene>
    <name evidence="1" type="primary">175</name>
    <name evidence="1" type="ORF">SEA_SKOG_174</name>
</gene>
<sequence>MTRFPAPAGLSKSIADRAVQLARQDVRNRGWKSSGALRPYYKDGQVGIDSTVKHLYFQNKGISPFLMHWVTGRTVPMGCSAGDGPHFRVGKDVGMPGWVDIPHRGKVFRQQKWRHPGLKPKHFMEKAISRAIKESRDQTRQEMLKVLRGGR</sequence>
<organism evidence="1 2">
    <name type="scientific">Gordonia phage Skog</name>
    <dbReference type="NCBI Taxonomy" id="2704033"/>
    <lineage>
        <taxon>Viruses</taxon>
        <taxon>Duplodnaviria</taxon>
        <taxon>Heunggongvirae</taxon>
        <taxon>Uroviricota</taxon>
        <taxon>Caudoviricetes</taxon>
        <taxon>Skogvirus</taxon>
        <taxon>Skogvirus Skog</taxon>
    </lineage>
</organism>
<protein>
    <submittedName>
        <fullName evidence="1">Uncharacterized protein</fullName>
    </submittedName>
</protein>
<dbReference type="KEGG" id="vg:64766656"/>
<evidence type="ECO:0000313" key="1">
    <source>
        <dbReference type="EMBL" id="QIG58326.1"/>
    </source>
</evidence>